<dbReference type="EMBL" id="NDFP01000020">
    <property type="protein sequence ID" value="PAL20593.1"/>
    <property type="molecule type" value="Genomic_DNA"/>
</dbReference>
<dbReference type="Proteomes" id="UP000216033">
    <property type="component" value="Unassembled WGS sequence"/>
</dbReference>
<accession>A0A270B6G7</accession>
<evidence type="ECO:0000313" key="1">
    <source>
        <dbReference type="EMBL" id="PAL20593.1"/>
    </source>
</evidence>
<keyword evidence="2" id="KW-1185">Reference proteome</keyword>
<evidence type="ECO:0000313" key="2">
    <source>
        <dbReference type="Proteomes" id="UP000216033"/>
    </source>
</evidence>
<sequence length="336" mass="36170">METMTTVNSLTLANDTLVSSHKIETTTETGNNTANKKSATPTDTITLSAEATAALANPSSASKTDPQVSYYAQFFPTRDGGGTVFAENVINPAATTISTGLNATQIAHAARANMDAEYSTMTASGKPYDYSSKDGIDDYTLMSGLDRTALAAVASNQDGLFTKNEQNSAQAIMLQQEHLAIGNYAGPTDLESKFIAKPVSGQDYADDFSQTTVSHLSNITNEAVSWEKNLSLYLDKTSTYEKSTVEWAFNRASVQTAYETAMDAANQPDDPKYISNLSIVGMLSELMKNGQKHHLVNHPSVRSLSDLLSEEWAKGHETGIKNALMKTRTALGYAQS</sequence>
<protein>
    <submittedName>
        <fullName evidence="1">Uncharacterized protein</fullName>
    </submittedName>
</protein>
<proteinExistence type="predicted"/>
<comment type="caution">
    <text evidence="1">The sequence shown here is derived from an EMBL/GenBank/DDBJ whole genome shotgun (WGS) entry which is preliminary data.</text>
</comment>
<organism evidence="1 2">
    <name type="scientific">Acetobacter syzygii</name>
    <dbReference type="NCBI Taxonomy" id="146476"/>
    <lineage>
        <taxon>Bacteria</taxon>
        <taxon>Pseudomonadati</taxon>
        <taxon>Pseudomonadota</taxon>
        <taxon>Alphaproteobacteria</taxon>
        <taxon>Acetobacterales</taxon>
        <taxon>Acetobacteraceae</taxon>
        <taxon>Acetobacter</taxon>
    </lineage>
</organism>
<reference evidence="1 2" key="1">
    <citation type="submission" date="2017-04" db="EMBL/GenBank/DDBJ databases">
        <title>Kefir bacterial isolates.</title>
        <authorList>
            <person name="Kim Y."/>
            <person name="Blasche S."/>
            <person name="Patil K.R."/>
        </authorList>
    </citation>
    <scope>NUCLEOTIDE SEQUENCE [LARGE SCALE GENOMIC DNA]</scope>
    <source>
        <strain evidence="1 2">KR-2</strain>
    </source>
</reference>
<name>A0A270B6G7_9PROT</name>
<dbReference type="AlphaFoldDB" id="A0A270B6G7"/>
<gene>
    <name evidence="1" type="ORF">B9K05_12900</name>
</gene>